<evidence type="ECO:0000313" key="8">
    <source>
        <dbReference type="Proteomes" id="UP000436047"/>
    </source>
</evidence>
<dbReference type="Proteomes" id="UP000436047">
    <property type="component" value="Unassembled WGS sequence"/>
</dbReference>
<evidence type="ECO:0000256" key="5">
    <source>
        <dbReference type="ARBA" id="ARBA00023288"/>
    </source>
</evidence>
<dbReference type="SUPFAM" id="SSF53850">
    <property type="entry name" value="Periplasmic binding protein-like II"/>
    <property type="match status" value="1"/>
</dbReference>
<evidence type="ECO:0000256" key="4">
    <source>
        <dbReference type="ARBA" id="ARBA00023139"/>
    </source>
</evidence>
<evidence type="ECO:0000313" key="7">
    <source>
        <dbReference type="EMBL" id="MSS88144.1"/>
    </source>
</evidence>
<sequence length="575" mass="64243">MTGSWYVYKKGGEIMRRKKLAAWVLVLAMVSATITGCGSSPANGSAQASEPAEERSESMTESTEVAGSAEESPSWKQDTSDCTVTWFLAYDWYGKKFDEVNNAFDRKLYEETGIKIEIQTGDTDKLNMLIQTGKLPDVITLDANSTQRKLLEDNGLVQPLETLREQYAPDLVIPQSMIDWYTNKDGHWYSIASYYYGDDNIADNKGYYETHNQNYVRDDILKQIGMDYDDLRTKEGFLNALRAVKEQNIEYNGQKVVPYMVLFADKAAEQVAQQLGASEEDAEGNYQSIYTTPEFREAMLLFNQMYREGLLTDVSFTVDKSQLEQEVAAGHVFASTAKTNVSAARESLYATDNDAKILYAGQFTGDTNTQIMVPANNNMGWTATLINKDAENADRIIRLFAYLNTPEAVLDNEWGVGGWTLSEDWLVVREPEIMALKASNPTEFAAKYAGDMGWTSDYTIIQGTYPADGGVWTDDVYQQTHDNRIVIYDDKCFANVAPVGGSDEAAIQARIKEYRTQALGKIITASTPEQCEAELDAALVEMENLGLGKLVAYQNELFQKNKEKLGLAFAFPGNQ</sequence>
<comment type="caution">
    <text evidence="7">The sequence shown here is derived from an EMBL/GenBank/DDBJ whole genome shotgun (WGS) entry which is preliminary data.</text>
</comment>
<feature type="compositionally biased region" description="Polar residues" evidence="6">
    <location>
        <begin position="38"/>
        <end position="48"/>
    </location>
</feature>
<dbReference type="InterPro" id="IPR050490">
    <property type="entry name" value="Bact_solute-bd_prot1"/>
</dbReference>
<keyword evidence="2" id="KW-0732">Signal</keyword>
<dbReference type="PANTHER" id="PTHR43649">
    <property type="entry name" value="ARABINOSE-BINDING PROTEIN-RELATED"/>
    <property type="match status" value="1"/>
</dbReference>
<accession>A0A6N7WEL7</accession>
<evidence type="ECO:0000256" key="2">
    <source>
        <dbReference type="ARBA" id="ARBA00022729"/>
    </source>
</evidence>
<feature type="region of interest" description="Disordered" evidence="6">
    <location>
        <begin position="38"/>
        <end position="77"/>
    </location>
</feature>
<organism evidence="7 8">
    <name type="scientific">Eisenbergiella porci</name>
    <dbReference type="NCBI Taxonomy" id="2652274"/>
    <lineage>
        <taxon>Bacteria</taxon>
        <taxon>Bacillati</taxon>
        <taxon>Bacillota</taxon>
        <taxon>Clostridia</taxon>
        <taxon>Lachnospirales</taxon>
        <taxon>Lachnospiraceae</taxon>
        <taxon>Eisenbergiella</taxon>
    </lineage>
</organism>
<keyword evidence="4" id="KW-0564">Palmitate</keyword>
<dbReference type="AlphaFoldDB" id="A0A6N7WEL7"/>
<name>A0A6N7WEL7_9FIRM</name>
<dbReference type="InterPro" id="IPR006059">
    <property type="entry name" value="SBP"/>
</dbReference>
<keyword evidence="1" id="KW-1003">Cell membrane</keyword>
<evidence type="ECO:0000256" key="1">
    <source>
        <dbReference type="ARBA" id="ARBA00022475"/>
    </source>
</evidence>
<gene>
    <name evidence="7" type="ORF">FYJ45_07490</name>
</gene>
<proteinExistence type="predicted"/>
<evidence type="ECO:0000256" key="6">
    <source>
        <dbReference type="SAM" id="MobiDB-lite"/>
    </source>
</evidence>
<keyword evidence="5" id="KW-0449">Lipoprotein</keyword>
<dbReference type="EMBL" id="VUMI01000009">
    <property type="protein sequence ID" value="MSS88144.1"/>
    <property type="molecule type" value="Genomic_DNA"/>
</dbReference>
<protein>
    <submittedName>
        <fullName evidence="7">Extracellular solute-binding protein</fullName>
    </submittedName>
</protein>
<keyword evidence="8" id="KW-1185">Reference proteome</keyword>
<dbReference type="Pfam" id="PF13416">
    <property type="entry name" value="SBP_bac_8"/>
    <property type="match status" value="1"/>
</dbReference>
<dbReference type="Gene3D" id="3.40.190.10">
    <property type="entry name" value="Periplasmic binding protein-like II"/>
    <property type="match status" value="2"/>
</dbReference>
<reference evidence="7 8" key="1">
    <citation type="submission" date="2019-08" db="EMBL/GenBank/DDBJ databases">
        <title>In-depth cultivation of the pig gut microbiome towards novel bacterial diversity and tailored functional studies.</title>
        <authorList>
            <person name="Wylensek D."/>
            <person name="Hitch T.C.A."/>
            <person name="Clavel T."/>
        </authorList>
    </citation>
    <scope>NUCLEOTIDE SEQUENCE [LARGE SCALE GENOMIC DNA]</scope>
    <source>
        <strain evidence="7 8">WCA-389-WT-23B</strain>
    </source>
</reference>
<keyword evidence="3" id="KW-0472">Membrane</keyword>
<evidence type="ECO:0000256" key="3">
    <source>
        <dbReference type="ARBA" id="ARBA00023136"/>
    </source>
</evidence>
<dbReference type="PANTHER" id="PTHR43649:SF33">
    <property type="entry name" value="POLYGALACTURONAN_RHAMNOGALACTURONAN-BINDING PROTEIN YTCQ"/>
    <property type="match status" value="1"/>
</dbReference>